<dbReference type="EMBL" id="LS992241">
    <property type="protein sequence ID" value="SYX84154.1"/>
    <property type="molecule type" value="Genomic_DNA"/>
</dbReference>
<dbReference type="SUPFAM" id="SSF53720">
    <property type="entry name" value="ALDH-like"/>
    <property type="match status" value="1"/>
</dbReference>
<dbReference type="PANTHER" id="PTHR43570:SF16">
    <property type="entry name" value="ALDEHYDE DEHYDROGENASE TYPE III, ISOFORM Q"/>
    <property type="match status" value="1"/>
</dbReference>
<dbReference type="PANTHER" id="PTHR43570">
    <property type="entry name" value="ALDEHYDE DEHYDROGENASE"/>
    <property type="match status" value="1"/>
</dbReference>
<keyword evidence="2 4" id="KW-0560">Oxidoreductase</keyword>
<evidence type="ECO:0000256" key="6">
    <source>
        <dbReference type="PROSITE-ProRule" id="PRU10007"/>
    </source>
</evidence>
<evidence type="ECO:0000256" key="5">
    <source>
        <dbReference type="PIRSR" id="PIRSR036492-1"/>
    </source>
</evidence>
<dbReference type="FunFam" id="3.40.309.10:FF:000003">
    <property type="entry name" value="Aldehyde dehydrogenase"/>
    <property type="match status" value="1"/>
</dbReference>
<dbReference type="Gene3D" id="3.40.309.10">
    <property type="entry name" value="Aldehyde Dehydrogenase, Chain A, domain 2"/>
    <property type="match status" value="1"/>
</dbReference>
<dbReference type="GO" id="GO:0006081">
    <property type="term" value="P:aldehyde metabolic process"/>
    <property type="evidence" value="ECO:0007669"/>
    <property type="project" value="InterPro"/>
</dbReference>
<gene>
    <name evidence="9" type="primary">ywdH</name>
    <name evidence="9" type="ORF">PBLR_12576</name>
</gene>
<dbReference type="AlphaFoldDB" id="A0A383RCC6"/>
<evidence type="ECO:0000256" key="4">
    <source>
        <dbReference type="PIRNR" id="PIRNR036492"/>
    </source>
</evidence>
<evidence type="ECO:0000259" key="8">
    <source>
        <dbReference type="Pfam" id="PF00171"/>
    </source>
</evidence>
<dbReference type="InterPro" id="IPR029510">
    <property type="entry name" value="Ald_DH_CS_GLU"/>
</dbReference>
<feature type="active site" evidence="5">
    <location>
        <position position="249"/>
    </location>
</feature>
<dbReference type="PROSITE" id="PS00070">
    <property type="entry name" value="ALDEHYDE_DEHYDR_CYS"/>
    <property type="match status" value="1"/>
</dbReference>
<dbReference type="InterPro" id="IPR015590">
    <property type="entry name" value="Aldehyde_DH_dom"/>
</dbReference>
<reference evidence="10" key="1">
    <citation type="submission" date="2018-08" db="EMBL/GenBank/DDBJ databases">
        <authorList>
            <person name="Chevrot R."/>
        </authorList>
    </citation>
    <scope>NUCLEOTIDE SEQUENCE [LARGE SCALE GENOMIC DNA]</scope>
</reference>
<evidence type="ECO:0000313" key="9">
    <source>
        <dbReference type="EMBL" id="SYX84154.1"/>
    </source>
</evidence>
<dbReference type="FunFam" id="3.40.605.10:FF:000004">
    <property type="entry name" value="Aldehyde dehydrogenase"/>
    <property type="match status" value="1"/>
</dbReference>
<evidence type="ECO:0000313" key="10">
    <source>
        <dbReference type="Proteomes" id="UP000304148"/>
    </source>
</evidence>
<comment type="similarity">
    <text evidence="1 4 7">Belongs to the aldehyde dehydrogenase family.</text>
</comment>
<dbReference type="InterPro" id="IPR016161">
    <property type="entry name" value="Ald_DH/histidinol_DH"/>
</dbReference>
<protein>
    <recommendedName>
        <fullName evidence="4">Aldehyde dehydrogenase</fullName>
    </recommendedName>
</protein>
<dbReference type="Proteomes" id="UP000304148">
    <property type="component" value="Chromosome"/>
</dbReference>
<name>A0A383RCC6_PAEAL</name>
<evidence type="ECO:0000256" key="1">
    <source>
        <dbReference type="ARBA" id="ARBA00009986"/>
    </source>
</evidence>
<dbReference type="CDD" id="cd07136">
    <property type="entry name" value="ALDH_YwdH-P39616"/>
    <property type="match status" value="1"/>
</dbReference>
<dbReference type="GO" id="GO:0004029">
    <property type="term" value="F:aldehyde dehydrogenase (NAD+) activity"/>
    <property type="evidence" value="ECO:0007669"/>
    <property type="project" value="TreeGrafter"/>
</dbReference>
<dbReference type="RefSeq" id="WP_138186127.1">
    <property type="nucleotide sequence ID" value="NZ_LS992241.1"/>
</dbReference>
<feature type="domain" description="Aldehyde dehydrogenase" evidence="8">
    <location>
        <begin position="5"/>
        <end position="435"/>
    </location>
</feature>
<keyword evidence="3" id="KW-0520">NAD</keyword>
<evidence type="ECO:0000256" key="3">
    <source>
        <dbReference type="ARBA" id="ARBA00023027"/>
    </source>
</evidence>
<dbReference type="PROSITE" id="PS00687">
    <property type="entry name" value="ALDEHYDE_DEHYDR_GLU"/>
    <property type="match status" value="1"/>
</dbReference>
<dbReference type="Pfam" id="PF00171">
    <property type="entry name" value="Aldedh"/>
    <property type="match status" value="1"/>
</dbReference>
<evidence type="ECO:0000256" key="7">
    <source>
        <dbReference type="RuleBase" id="RU003345"/>
    </source>
</evidence>
<feature type="active site" evidence="5 6">
    <location>
        <position position="215"/>
    </location>
</feature>
<proteinExistence type="inferred from homology"/>
<sequence>MNQIEKLDVECILAEHKEFFQQGSTSTVQFRLEQLRKLKESIKRNEDRITQALYQDLGKSEYEAYSTEIGFILDSIKNTMKQVKKWMKPQKVKTPVALWPSRSRIIKEPYGTVLIIGPYNYPFQLLIEPLIGAIAAGNCAVLKPSEHTPHTTRVIHEMINEIFDKRYVRVIEGEKEATSALIHAPFDYIFFTGSVQVGKIVMEAAAKNLVPVTLELGGKSPVIVDKTANLDLAAKRIVWGKFLNTGQTCIAPDYMLVHSEIKDALISKMKDVIVNYYGENPIDSKDYGRIVNERQFDRLTLILEKDRDNVIVGGKTNKEKLYIEPTLLEAASWSDAVMLDEIFGPLLPIMEYDQLDRAIHTINERPKPLALYLFTEDKKCEEEVLRRISFGGGCVNDTILHIANSHLPFGGVGNSGIGAYHGKYSFDLFSHHKSIMKKSTKIDTSFILPPYNEKKLRLVKKFLR</sequence>
<accession>A0A383RCC6</accession>
<dbReference type="InterPro" id="IPR012394">
    <property type="entry name" value="Aldehyde_DH_NAD(P)"/>
</dbReference>
<dbReference type="Gene3D" id="3.40.605.10">
    <property type="entry name" value="Aldehyde Dehydrogenase, Chain A, domain 1"/>
    <property type="match status" value="1"/>
</dbReference>
<dbReference type="InterPro" id="IPR016163">
    <property type="entry name" value="Ald_DH_C"/>
</dbReference>
<evidence type="ECO:0000256" key="2">
    <source>
        <dbReference type="ARBA" id="ARBA00023002"/>
    </source>
</evidence>
<organism evidence="9 10">
    <name type="scientific">Paenibacillus alvei</name>
    <name type="common">Bacillus alvei</name>
    <dbReference type="NCBI Taxonomy" id="44250"/>
    <lineage>
        <taxon>Bacteria</taxon>
        <taxon>Bacillati</taxon>
        <taxon>Bacillota</taxon>
        <taxon>Bacilli</taxon>
        <taxon>Bacillales</taxon>
        <taxon>Paenibacillaceae</taxon>
        <taxon>Paenibacillus</taxon>
    </lineage>
</organism>
<dbReference type="GO" id="GO:0005737">
    <property type="term" value="C:cytoplasm"/>
    <property type="evidence" value="ECO:0007669"/>
    <property type="project" value="TreeGrafter"/>
</dbReference>
<dbReference type="InterPro" id="IPR016160">
    <property type="entry name" value="Ald_DH_CS_CYS"/>
</dbReference>
<dbReference type="InterPro" id="IPR016162">
    <property type="entry name" value="Ald_DH_N"/>
</dbReference>
<dbReference type="PIRSF" id="PIRSF036492">
    <property type="entry name" value="ALDH"/>
    <property type="match status" value="1"/>
</dbReference>